<name>A0A8H6C904_9LECA</name>
<dbReference type="PANTHER" id="PTHR32419:SF25">
    <property type="entry name" value="GLUTATHIONE S-TRANSFERASE (EUROFUNG)"/>
    <property type="match status" value="1"/>
</dbReference>
<dbReference type="SUPFAM" id="SSF47616">
    <property type="entry name" value="GST C-terminal domain-like"/>
    <property type="match status" value="1"/>
</dbReference>
<organism evidence="2 3">
    <name type="scientific">Letharia lupina</name>
    <dbReference type="NCBI Taxonomy" id="560253"/>
    <lineage>
        <taxon>Eukaryota</taxon>
        <taxon>Fungi</taxon>
        <taxon>Dikarya</taxon>
        <taxon>Ascomycota</taxon>
        <taxon>Pezizomycotina</taxon>
        <taxon>Lecanoromycetes</taxon>
        <taxon>OSLEUM clade</taxon>
        <taxon>Lecanoromycetidae</taxon>
        <taxon>Lecanorales</taxon>
        <taxon>Lecanorineae</taxon>
        <taxon>Parmeliaceae</taxon>
        <taxon>Letharia</taxon>
    </lineage>
</organism>
<dbReference type="CDD" id="cd03190">
    <property type="entry name" value="GST_C_Omega_like"/>
    <property type="match status" value="1"/>
</dbReference>
<dbReference type="Gene3D" id="1.20.1050.10">
    <property type="match status" value="1"/>
</dbReference>
<dbReference type="Proteomes" id="UP000593566">
    <property type="component" value="Unassembled WGS sequence"/>
</dbReference>
<protein>
    <recommendedName>
        <fullName evidence="1">GST C-terminal domain-containing protein</fullName>
    </recommendedName>
</protein>
<dbReference type="InterPro" id="IPR010987">
    <property type="entry name" value="Glutathione-S-Trfase_C-like"/>
</dbReference>
<dbReference type="PANTHER" id="PTHR32419">
    <property type="entry name" value="GLUTATHIONYL-HYDROQUINONE REDUCTASE"/>
    <property type="match status" value="1"/>
</dbReference>
<dbReference type="Gene3D" id="3.40.30.10">
    <property type="entry name" value="Glutaredoxin"/>
    <property type="match status" value="1"/>
</dbReference>
<dbReference type="AlphaFoldDB" id="A0A8H6C904"/>
<keyword evidence="3" id="KW-1185">Reference proteome</keyword>
<dbReference type="InterPro" id="IPR016639">
    <property type="entry name" value="GST_Omega/GSH"/>
</dbReference>
<accession>A0A8H6C904</accession>
<dbReference type="GeneID" id="59333348"/>
<dbReference type="PROSITE" id="PS50405">
    <property type="entry name" value="GST_CTER"/>
    <property type="match status" value="1"/>
</dbReference>
<dbReference type="GO" id="GO:0005737">
    <property type="term" value="C:cytoplasm"/>
    <property type="evidence" value="ECO:0007669"/>
    <property type="project" value="TreeGrafter"/>
</dbReference>
<evidence type="ECO:0000313" key="3">
    <source>
        <dbReference type="Proteomes" id="UP000593566"/>
    </source>
</evidence>
<evidence type="ECO:0000259" key="1">
    <source>
        <dbReference type="PROSITE" id="PS50405"/>
    </source>
</evidence>
<gene>
    <name evidence="2" type="ORF">HO133_004942</name>
</gene>
<proteinExistence type="predicted"/>
<evidence type="ECO:0000313" key="2">
    <source>
        <dbReference type="EMBL" id="KAF6219117.1"/>
    </source>
</evidence>
<comment type="caution">
    <text evidence="2">The sequence shown here is derived from an EMBL/GenBank/DDBJ whole genome shotgun (WGS) entry which is preliminary data.</text>
</comment>
<dbReference type="Pfam" id="PF13410">
    <property type="entry name" value="GST_C_2"/>
    <property type="match status" value="1"/>
</dbReference>
<dbReference type="InterPro" id="IPR047047">
    <property type="entry name" value="GST_Omega-like_C"/>
</dbReference>
<sequence>MDYKLHPTGWSFSGPAGTAAQDPIYSFKRFSELYLKADSEYKGRYSVPVLCDREEETIVNNESPEIVRMIYSGFWVRFPAAVGDEVVGGLYSKGLRGKIDGMDGWVNSVLNTGVYKTGFATEQGNHEKACIEVFEALDQVGDILANSKGEYLFGEHITEADVRLYPTIVRFDTAHYTLFKCNLKIIRHDYPKIQRSLVNLYGQKGFGDTTDVEHIKKGYALTPRNNLVPLGPAPDMPLAEK</sequence>
<dbReference type="InterPro" id="IPR036282">
    <property type="entry name" value="Glutathione-S-Trfase_C_sf"/>
</dbReference>
<dbReference type="GO" id="GO:0004364">
    <property type="term" value="F:glutathione transferase activity"/>
    <property type="evidence" value="ECO:0007669"/>
    <property type="project" value="InterPro"/>
</dbReference>
<feature type="domain" description="GST C-terminal" evidence="1">
    <location>
        <begin position="92"/>
        <end position="219"/>
    </location>
</feature>
<dbReference type="EMBL" id="JACCJB010000020">
    <property type="protein sequence ID" value="KAF6219117.1"/>
    <property type="molecule type" value="Genomic_DNA"/>
</dbReference>
<dbReference type="RefSeq" id="XP_037148552.1">
    <property type="nucleotide sequence ID" value="XM_037295854.1"/>
</dbReference>
<reference evidence="2 3" key="1">
    <citation type="journal article" date="2020" name="Genomics">
        <title>Complete, high-quality genomes from long-read metagenomic sequencing of two wolf lichen thalli reveals enigmatic genome architecture.</title>
        <authorList>
            <person name="McKenzie S.K."/>
            <person name="Walston R.F."/>
            <person name="Allen J.L."/>
        </authorList>
    </citation>
    <scope>NUCLEOTIDE SEQUENCE [LARGE SCALE GENOMIC DNA]</scope>
    <source>
        <strain evidence="2">WasteWater1</strain>
    </source>
</reference>